<dbReference type="PANTHER" id="PTHR24567">
    <property type="entry name" value="CRP FAMILY TRANSCRIPTIONAL REGULATORY PROTEIN"/>
    <property type="match status" value="1"/>
</dbReference>
<name>E4TFC3_CALNY</name>
<evidence type="ECO:0000313" key="3">
    <source>
        <dbReference type="Proteomes" id="UP000007039"/>
    </source>
</evidence>
<evidence type="ECO:0000313" key="2">
    <source>
        <dbReference type="EMBL" id="ADR18462.1"/>
    </source>
</evidence>
<dbReference type="eggNOG" id="COG0664">
    <property type="taxonomic scope" value="Bacteria"/>
</dbReference>
<dbReference type="PANTHER" id="PTHR24567:SF26">
    <property type="entry name" value="REGULATORY PROTEIN YEIL"/>
    <property type="match status" value="1"/>
</dbReference>
<dbReference type="GO" id="GO:0003700">
    <property type="term" value="F:DNA-binding transcription factor activity"/>
    <property type="evidence" value="ECO:0007669"/>
    <property type="project" value="TreeGrafter"/>
</dbReference>
<organism evidence="2 3">
    <name type="scientific">Calditerrivibrio nitroreducens (strain DSM 19672 / NBRC 101217 / Yu37-1)</name>
    <dbReference type="NCBI Taxonomy" id="768670"/>
    <lineage>
        <taxon>Bacteria</taxon>
        <taxon>Pseudomonadati</taxon>
        <taxon>Deferribacterota</taxon>
        <taxon>Deferribacteres</taxon>
        <taxon>Deferribacterales</taxon>
        <taxon>Calditerrivibrionaceae</taxon>
    </lineage>
</organism>
<dbReference type="SMART" id="SM00100">
    <property type="entry name" value="cNMP"/>
    <property type="match status" value="1"/>
</dbReference>
<keyword evidence="3" id="KW-1185">Reference proteome</keyword>
<gene>
    <name evidence="2" type="ordered locus">Calni_0549</name>
</gene>
<proteinExistence type="predicted"/>
<dbReference type="RefSeq" id="WP_013450675.1">
    <property type="nucleotide sequence ID" value="NC_014758.1"/>
</dbReference>
<dbReference type="InterPro" id="IPR000595">
    <property type="entry name" value="cNMP-bd_dom"/>
</dbReference>
<dbReference type="KEGG" id="cni:Calni_0549"/>
<dbReference type="SUPFAM" id="SSF51206">
    <property type="entry name" value="cAMP-binding domain-like"/>
    <property type="match status" value="1"/>
</dbReference>
<evidence type="ECO:0000259" key="1">
    <source>
        <dbReference type="PROSITE" id="PS50042"/>
    </source>
</evidence>
<feature type="domain" description="Cyclic nucleotide-binding" evidence="1">
    <location>
        <begin position="9"/>
        <end position="108"/>
    </location>
</feature>
<dbReference type="OrthoDB" id="9812325at2"/>
<dbReference type="InterPro" id="IPR018490">
    <property type="entry name" value="cNMP-bd_dom_sf"/>
</dbReference>
<dbReference type="EMBL" id="CP002347">
    <property type="protein sequence ID" value="ADR18462.1"/>
    <property type="molecule type" value="Genomic_DNA"/>
</dbReference>
<dbReference type="GO" id="GO:0005829">
    <property type="term" value="C:cytosol"/>
    <property type="evidence" value="ECO:0007669"/>
    <property type="project" value="TreeGrafter"/>
</dbReference>
<dbReference type="HOGENOM" id="CLU_1228260_0_0_0"/>
<reference evidence="2 3" key="2">
    <citation type="journal article" date="2011" name="Stand. Genomic Sci.">
        <title>Complete genome sequence of Calditerrivibrio nitroreducens type strain (Yu37-1).</title>
        <authorList>
            <person name="Pitluck S."/>
            <person name="Sikorski J."/>
            <person name="Zeytun A."/>
            <person name="Lapidus A."/>
            <person name="Nolan M."/>
            <person name="Lucas S."/>
            <person name="Hammon N."/>
            <person name="Deshpande S."/>
            <person name="Cheng J.F."/>
            <person name="Tapia R."/>
            <person name="Han C."/>
            <person name="Goodwin L."/>
            <person name="Liolios K."/>
            <person name="Pagani I."/>
            <person name="Ivanova N."/>
            <person name="Mavromatis K."/>
            <person name="Pati A."/>
            <person name="Chen A."/>
            <person name="Palaniappan K."/>
            <person name="Hauser L."/>
            <person name="Chang Y.J."/>
            <person name="Jeffries C.D."/>
            <person name="Detter J.C."/>
            <person name="Brambilla E."/>
            <person name="Djao O.D."/>
            <person name="Rohde M."/>
            <person name="Spring S."/>
            <person name="Goker M."/>
            <person name="Woyke T."/>
            <person name="Bristow J."/>
            <person name="Eisen J.A."/>
            <person name="Markowitz V."/>
            <person name="Hugenholtz P."/>
            <person name="Kyrpides N.C."/>
            <person name="Klenk H.P."/>
            <person name="Land M."/>
        </authorList>
    </citation>
    <scope>NUCLEOTIDE SEQUENCE [LARGE SCALE GENOMIC DNA]</scope>
    <source>
        <strain evidence="3">DSM 19672 / NBRC 101217 / Yu37-1</strain>
    </source>
</reference>
<accession>E4TFC3</accession>
<dbReference type="Gene3D" id="2.60.120.10">
    <property type="entry name" value="Jelly Rolls"/>
    <property type="match status" value="1"/>
</dbReference>
<sequence>METNDLAPINIKINEKVIEHLMSFGTKQTYESSQFIFKEDEESDDVYIIIEGEVEVLTYDYKGSLVRIALLDKGCIFGEMSIFLKNKRSASIRPIKTTEVLKMTRKQFLESITKIPAFTLNLMNILTTRLYSMNKRFVNLNHYKIYNSIAIFLRYNYIAKKIPNPIKLSPKDIAEKVGLSLNDFLKGLMYLEREKVISNLNTDDILNVSFAVSADNLDNFIEKIAYQQI</sequence>
<dbReference type="CDD" id="cd00038">
    <property type="entry name" value="CAP_ED"/>
    <property type="match status" value="1"/>
</dbReference>
<dbReference type="STRING" id="768670.Calni_0549"/>
<dbReference type="InterPro" id="IPR014710">
    <property type="entry name" value="RmlC-like_jellyroll"/>
</dbReference>
<dbReference type="AlphaFoldDB" id="E4TFC3"/>
<reference key="1">
    <citation type="submission" date="2010-11" db="EMBL/GenBank/DDBJ databases">
        <title>The complete genome of chromosome of Calditerrivibrio nitroreducens DSM 19672.</title>
        <authorList>
            <consortium name="US DOE Joint Genome Institute (JGI-PGF)"/>
            <person name="Lucas S."/>
            <person name="Copeland A."/>
            <person name="Lapidus A."/>
            <person name="Bruce D."/>
            <person name="Goodwin L."/>
            <person name="Pitluck S."/>
            <person name="Kyrpides N."/>
            <person name="Mavromatis K."/>
            <person name="Ivanova N."/>
            <person name="Mikhailova N."/>
            <person name="Zeytun A."/>
            <person name="Brettin T."/>
            <person name="Detter J.C."/>
            <person name="Tapia R."/>
            <person name="Han C."/>
            <person name="Land M."/>
            <person name="Hauser L."/>
            <person name="Markowitz V."/>
            <person name="Cheng J.-F."/>
            <person name="Hugenholtz P."/>
            <person name="Woyke T."/>
            <person name="Wu D."/>
            <person name="Spring S."/>
            <person name="Schroeder M."/>
            <person name="Brambilla E."/>
            <person name="Klenk H.-P."/>
            <person name="Eisen J.A."/>
        </authorList>
    </citation>
    <scope>NUCLEOTIDE SEQUENCE [LARGE SCALE GENOMIC DNA]</scope>
    <source>
        <strain>DSM 19672</strain>
    </source>
</reference>
<protein>
    <submittedName>
        <fullName evidence="2">Putative transcriptional regulator, Crp/Fnr family</fullName>
    </submittedName>
</protein>
<dbReference type="InterPro" id="IPR050397">
    <property type="entry name" value="Env_Response_Regulators"/>
</dbReference>
<dbReference type="PROSITE" id="PS50042">
    <property type="entry name" value="CNMP_BINDING_3"/>
    <property type="match status" value="1"/>
</dbReference>
<dbReference type="Proteomes" id="UP000007039">
    <property type="component" value="Chromosome"/>
</dbReference>
<dbReference type="Pfam" id="PF00027">
    <property type="entry name" value="cNMP_binding"/>
    <property type="match status" value="1"/>
</dbReference>